<evidence type="ECO:0000256" key="2">
    <source>
        <dbReference type="ARBA" id="ARBA00012513"/>
    </source>
</evidence>
<evidence type="ECO:0000313" key="14">
    <source>
        <dbReference type="Proteomes" id="UP000673691"/>
    </source>
</evidence>
<feature type="compositionally biased region" description="Polar residues" evidence="10">
    <location>
        <begin position="168"/>
        <end position="177"/>
    </location>
</feature>
<keyword evidence="6" id="KW-0418">Kinase</keyword>
<organism evidence="13 14">
    <name type="scientific">Olpidium bornovanus</name>
    <dbReference type="NCBI Taxonomy" id="278681"/>
    <lineage>
        <taxon>Eukaryota</taxon>
        <taxon>Fungi</taxon>
        <taxon>Fungi incertae sedis</taxon>
        <taxon>Olpidiomycota</taxon>
        <taxon>Olpidiomycotina</taxon>
        <taxon>Olpidiomycetes</taxon>
        <taxon>Olpidiales</taxon>
        <taxon>Olpidiaceae</taxon>
        <taxon>Olpidium</taxon>
    </lineage>
</organism>
<gene>
    <name evidence="13" type="ORF">BJ554DRAFT_282</name>
</gene>
<dbReference type="InterPro" id="IPR000095">
    <property type="entry name" value="CRIB_dom"/>
</dbReference>
<dbReference type="GO" id="GO:0005524">
    <property type="term" value="F:ATP binding"/>
    <property type="evidence" value="ECO:0007669"/>
    <property type="project" value="UniProtKB-KW"/>
</dbReference>
<evidence type="ECO:0000256" key="7">
    <source>
        <dbReference type="ARBA" id="ARBA00022840"/>
    </source>
</evidence>
<evidence type="ECO:0000256" key="10">
    <source>
        <dbReference type="SAM" id="MobiDB-lite"/>
    </source>
</evidence>
<dbReference type="Proteomes" id="UP000673691">
    <property type="component" value="Unassembled WGS sequence"/>
</dbReference>
<keyword evidence="3" id="KW-0723">Serine/threonine-protein kinase</keyword>
<dbReference type="OrthoDB" id="248923at2759"/>
<comment type="caution">
    <text evidence="13">The sequence shown here is derived from an EMBL/GenBank/DDBJ whole genome shotgun (WGS) entry which is preliminary data.</text>
</comment>
<reference evidence="13 14" key="1">
    <citation type="journal article" name="Sci. Rep.">
        <title>Genome-scale phylogenetic analyses confirm Olpidium as the closest living zoosporic fungus to the non-flagellated, terrestrial fungi.</title>
        <authorList>
            <person name="Chang Y."/>
            <person name="Rochon D."/>
            <person name="Sekimoto S."/>
            <person name="Wang Y."/>
            <person name="Chovatia M."/>
            <person name="Sandor L."/>
            <person name="Salamov A."/>
            <person name="Grigoriev I.V."/>
            <person name="Stajich J.E."/>
            <person name="Spatafora J.W."/>
        </authorList>
    </citation>
    <scope>NUCLEOTIDE SEQUENCE [LARGE SCALE GENOMIC DNA]</scope>
    <source>
        <strain evidence="13">S191</strain>
    </source>
</reference>
<dbReference type="SMART" id="SM00285">
    <property type="entry name" value="PBD"/>
    <property type="match status" value="1"/>
</dbReference>
<keyword evidence="7" id="KW-0067">ATP-binding</keyword>
<evidence type="ECO:0000256" key="4">
    <source>
        <dbReference type="ARBA" id="ARBA00022679"/>
    </source>
</evidence>
<feature type="region of interest" description="Disordered" evidence="10">
    <location>
        <begin position="133"/>
        <end position="205"/>
    </location>
</feature>
<proteinExistence type="inferred from homology"/>
<evidence type="ECO:0000256" key="6">
    <source>
        <dbReference type="ARBA" id="ARBA00022777"/>
    </source>
</evidence>
<dbReference type="InterPro" id="IPR036936">
    <property type="entry name" value="CRIB_dom_sf"/>
</dbReference>
<keyword evidence="4" id="KW-0808">Transferase</keyword>
<dbReference type="CDD" id="cd01093">
    <property type="entry name" value="CRIB_PAK_like"/>
    <property type="match status" value="1"/>
</dbReference>
<protein>
    <recommendedName>
        <fullName evidence="2">non-specific serine/threonine protein kinase</fullName>
        <ecNumber evidence="2">2.7.11.1</ecNumber>
    </recommendedName>
</protein>
<keyword evidence="14" id="KW-1185">Reference proteome</keyword>
<accession>A0A8H7ZU06</accession>
<dbReference type="EMBL" id="JAEFCI010007027">
    <property type="protein sequence ID" value="KAG5459325.1"/>
    <property type="molecule type" value="Genomic_DNA"/>
</dbReference>
<evidence type="ECO:0000256" key="5">
    <source>
        <dbReference type="ARBA" id="ARBA00022741"/>
    </source>
</evidence>
<feature type="compositionally biased region" description="Basic and acidic residues" evidence="10">
    <location>
        <begin position="193"/>
        <end position="205"/>
    </location>
</feature>
<dbReference type="GO" id="GO:0004674">
    <property type="term" value="F:protein serine/threonine kinase activity"/>
    <property type="evidence" value="ECO:0007669"/>
    <property type="project" value="UniProtKB-KW"/>
</dbReference>
<dbReference type="EC" id="2.7.11.1" evidence="2"/>
<feature type="domain" description="PH" evidence="11">
    <location>
        <begin position="1"/>
        <end position="30"/>
    </location>
</feature>
<feature type="domain" description="CRIB" evidence="12">
    <location>
        <begin position="34"/>
        <end position="47"/>
    </location>
</feature>
<keyword evidence="5" id="KW-0547">Nucleotide-binding</keyword>
<feature type="compositionally biased region" description="Pro residues" evidence="10">
    <location>
        <begin position="135"/>
        <end position="145"/>
    </location>
</feature>
<evidence type="ECO:0000256" key="3">
    <source>
        <dbReference type="ARBA" id="ARBA00022527"/>
    </source>
</evidence>
<evidence type="ECO:0000259" key="12">
    <source>
        <dbReference type="PROSITE" id="PS50108"/>
    </source>
</evidence>
<name>A0A8H7ZU06_9FUNG</name>
<evidence type="ECO:0000256" key="9">
    <source>
        <dbReference type="ARBA" id="ARBA00048679"/>
    </source>
</evidence>
<dbReference type="PROSITE" id="PS50108">
    <property type="entry name" value="CRIB"/>
    <property type="match status" value="1"/>
</dbReference>
<comment type="similarity">
    <text evidence="1">Belongs to the protein kinase superfamily. STE Ser/Thr protein kinase family. STE20 subfamily.</text>
</comment>
<dbReference type="AlphaFoldDB" id="A0A8H7ZU06"/>
<evidence type="ECO:0000313" key="13">
    <source>
        <dbReference type="EMBL" id="KAG5459325.1"/>
    </source>
</evidence>
<comment type="catalytic activity">
    <reaction evidence="8">
        <text>L-threonyl-[protein] + ATP = O-phospho-L-threonyl-[protein] + ADP + H(+)</text>
        <dbReference type="Rhea" id="RHEA:46608"/>
        <dbReference type="Rhea" id="RHEA-COMP:11060"/>
        <dbReference type="Rhea" id="RHEA-COMP:11605"/>
        <dbReference type="ChEBI" id="CHEBI:15378"/>
        <dbReference type="ChEBI" id="CHEBI:30013"/>
        <dbReference type="ChEBI" id="CHEBI:30616"/>
        <dbReference type="ChEBI" id="CHEBI:61977"/>
        <dbReference type="ChEBI" id="CHEBI:456216"/>
        <dbReference type="EC" id="2.7.11.1"/>
    </reaction>
</comment>
<comment type="catalytic activity">
    <reaction evidence="9">
        <text>L-seryl-[protein] + ATP = O-phospho-L-seryl-[protein] + ADP + H(+)</text>
        <dbReference type="Rhea" id="RHEA:17989"/>
        <dbReference type="Rhea" id="RHEA-COMP:9863"/>
        <dbReference type="Rhea" id="RHEA-COMP:11604"/>
        <dbReference type="ChEBI" id="CHEBI:15378"/>
        <dbReference type="ChEBI" id="CHEBI:29999"/>
        <dbReference type="ChEBI" id="CHEBI:30616"/>
        <dbReference type="ChEBI" id="CHEBI:83421"/>
        <dbReference type="ChEBI" id="CHEBI:456216"/>
        <dbReference type="EC" id="2.7.11.1"/>
    </reaction>
</comment>
<dbReference type="Gene3D" id="3.90.810.10">
    <property type="entry name" value="CRIB domain"/>
    <property type="match status" value="1"/>
</dbReference>
<dbReference type="FunFam" id="3.90.810.10:FF:000005">
    <property type="entry name" value="Non-specific serine/threonine protein kinase"/>
    <property type="match status" value="1"/>
</dbReference>
<sequence>MVTKEKTWYISCKNDEELYSWMDEIYQRLPLTGVSNPTNFAHNVHVGFDPNSGGFTGLPDQWADLLSQSKISKEDYKRDPQAVLEVLEFYTHQQKAGMGMMDTDGRLQDRQMTDMSPSVDAVDGRSQIGFSPPMGRGPPLMPSPPMGRAAPHEQGPPMDYGPLPRISPSMSRSTPNIATPPMGRGPPMMPMHPYDRVPSREDMVI</sequence>
<dbReference type="Pfam" id="PF00786">
    <property type="entry name" value="PBD"/>
    <property type="match status" value="1"/>
</dbReference>
<dbReference type="PROSITE" id="PS50003">
    <property type="entry name" value="PH_DOMAIN"/>
    <property type="match status" value="1"/>
</dbReference>
<evidence type="ECO:0000259" key="11">
    <source>
        <dbReference type="PROSITE" id="PS50003"/>
    </source>
</evidence>
<dbReference type="InterPro" id="IPR033923">
    <property type="entry name" value="PAK_BD"/>
</dbReference>
<evidence type="ECO:0000256" key="8">
    <source>
        <dbReference type="ARBA" id="ARBA00047899"/>
    </source>
</evidence>
<dbReference type="InterPro" id="IPR001849">
    <property type="entry name" value="PH_domain"/>
</dbReference>
<evidence type="ECO:0000256" key="1">
    <source>
        <dbReference type="ARBA" id="ARBA00008874"/>
    </source>
</evidence>